<sequence>MPVPTSAYTLPISPLIRAERPLKPFPPIPWELKAAIIRAGADGVSISPFHQTGDEHEDSVRVYTFLKTCLVVNKDFASVAIPLLYAHVSLTTVPNGKRFLRTISNPSSFSSTVVPGPLRSFIRTFTWATWEPSNLPQDFNYKAIISIRLRLLSILLKEGAVRRVEFPTVVWPLLKEFEEIESEELGRLRSLGMILAVENRSLSEVLTYPIFKNLRELSIWYGDPATGIVEFPPTLESLKIRCDHFNQGNNIPLRELSIVERQSNMTHMPQLRKLDFSFTTKRYPEASPWGPEPTFLSAIGSTINHLSLSTDRSSCPQDSLLDLSVFGLCPNLQTLELTNHRVFSSGLDDGRELFKLGHRRLSRIHYRLDGETPCGEPEAVGPSSQMDLLALGEIKSLFERGRARFPKLEWLSIGMIPKDQWSDSLSTMLGSLTMIPGVKVTDEWDRPVWEIIDQRNRSEEQFRTRTRTRSMAALEEMERTVAIGGRDGGQGGCFPAGKKETVRLTVCSSIDRSSSSPSPGSSSEEDSPSTAVEESFGVQQGYTSSSGSFFVGHGNAQGKTLVEEGILVGGHAGL</sequence>
<dbReference type="Gene3D" id="3.80.10.10">
    <property type="entry name" value="Ribonuclease Inhibitor"/>
    <property type="match status" value="1"/>
</dbReference>
<dbReference type="AlphaFoldDB" id="A0A0F7SFM1"/>
<dbReference type="InterPro" id="IPR032675">
    <property type="entry name" value="LRR_dom_sf"/>
</dbReference>
<dbReference type="EMBL" id="LN483249">
    <property type="protein sequence ID" value="CDZ97621.1"/>
    <property type="molecule type" value="Genomic_DNA"/>
</dbReference>
<feature type="compositionally biased region" description="Low complexity" evidence="1">
    <location>
        <begin position="509"/>
        <end position="522"/>
    </location>
</feature>
<protein>
    <submittedName>
        <fullName evidence="2">Uncharacterized protein</fullName>
    </submittedName>
</protein>
<reference evidence="2" key="1">
    <citation type="submission" date="2014-08" db="EMBL/GenBank/DDBJ databases">
        <authorList>
            <person name="Sharma Rahul"/>
            <person name="Thines Marco"/>
        </authorList>
    </citation>
    <scope>NUCLEOTIDE SEQUENCE</scope>
</reference>
<accession>A0A0F7SFM1</accession>
<evidence type="ECO:0000256" key="1">
    <source>
        <dbReference type="SAM" id="MobiDB-lite"/>
    </source>
</evidence>
<name>A0A0F7SFM1_PHARH</name>
<evidence type="ECO:0000313" key="2">
    <source>
        <dbReference type="EMBL" id="CDZ97621.1"/>
    </source>
</evidence>
<proteinExistence type="predicted"/>
<dbReference type="SUPFAM" id="SSF52047">
    <property type="entry name" value="RNI-like"/>
    <property type="match status" value="1"/>
</dbReference>
<organism evidence="2">
    <name type="scientific">Phaffia rhodozyma</name>
    <name type="common">Yeast</name>
    <name type="synonym">Xanthophyllomyces dendrorhous</name>
    <dbReference type="NCBI Taxonomy" id="264483"/>
    <lineage>
        <taxon>Eukaryota</taxon>
        <taxon>Fungi</taxon>
        <taxon>Dikarya</taxon>
        <taxon>Basidiomycota</taxon>
        <taxon>Agaricomycotina</taxon>
        <taxon>Tremellomycetes</taxon>
        <taxon>Cystofilobasidiales</taxon>
        <taxon>Mrakiaceae</taxon>
        <taxon>Phaffia</taxon>
    </lineage>
</organism>
<feature type="region of interest" description="Disordered" evidence="1">
    <location>
        <begin position="509"/>
        <end position="538"/>
    </location>
</feature>